<dbReference type="EnsemblPlants" id="Pp3c22_470V3.2">
    <property type="protein sequence ID" value="Pp3c22_470V3.2"/>
    <property type="gene ID" value="Pp3c22_470"/>
</dbReference>
<evidence type="ECO:0000256" key="3">
    <source>
        <dbReference type="ARBA" id="ARBA00008661"/>
    </source>
</evidence>
<reference evidence="16" key="4">
    <citation type="submission" date="2020-12" db="UniProtKB">
        <authorList>
            <consortium name="EnsemblPlants"/>
        </authorList>
    </citation>
    <scope>IDENTIFICATION</scope>
</reference>
<dbReference type="PaxDb" id="3218-PP1S251_37V6.1"/>
<dbReference type="GO" id="GO:0080147">
    <property type="term" value="P:root hair cell development"/>
    <property type="evidence" value="ECO:0007669"/>
    <property type="project" value="EnsemblPlants"/>
</dbReference>
<dbReference type="GeneID" id="112274957"/>
<organism evidence="14">
    <name type="scientific">Physcomitrium patens</name>
    <name type="common">Spreading-leaved earth moss</name>
    <name type="synonym">Physcomitrella patens</name>
    <dbReference type="NCBI Taxonomy" id="3218"/>
    <lineage>
        <taxon>Eukaryota</taxon>
        <taxon>Viridiplantae</taxon>
        <taxon>Streptophyta</taxon>
        <taxon>Embryophyta</taxon>
        <taxon>Bryophyta</taxon>
        <taxon>Bryophytina</taxon>
        <taxon>Bryopsida</taxon>
        <taxon>Funariidae</taxon>
        <taxon>Funariales</taxon>
        <taxon>Funariaceae</taxon>
        <taxon>Physcomitrium</taxon>
    </lineage>
</organism>
<evidence type="ECO:0000259" key="13">
    <source>
        <dbReference type="PROSITE" id="PS51304"/>
    </source>
</evidence>
<dbReference type="AlphaFoldDB" id="I1TK34"/>
<dbReference type="GO" id="GO:0030246">
    <property type="term" value="F:carbohydrate binding"/>
    <property type="evidence" value="ECO:0007669"/>
    <property type="project" value="InterPro"/>
</dbReference>
<name>I1TK34_PHYPA</name>
<dbReference type="RefSeq" id="XP_024360609.1">
    <property type="nucleotide sequence ID" value="XM_024504841.2"/>
</dbReference>
<keyword evidence="6" id="KW-0812">Transmembrane</keyword>
<gene>
    <name evidence="16" type="primary">LOC112274957</name>
    <name evidence="15" type="ORF">PHYPA_026525</name>
</gene>
<evidence type="ECO:0000256" key="2">
    <source>
        <dbReference type="ARBA" id="ARBA00004922"/>
    </source>
</evidence>
<dbReference type="PROSITE" id="PS51304">
    <property type="entry name" value="GALECTIN"/>
    <property type="match status" value="1"/>
</dbReference>
<dbReference type="EMBL" id="ABEU02000022">
    <property type="protein sequence ID" value="PNR30209.1"/>
    <property type="molecule type" value="Genomic_DNA"/>
</dbReference>
<dbReference type="GO" id="GO:0000139">
    <property type="term" value="C:Golgi membrane"/>
    <property type="evidence" value="ECO:0000318"/>
    <property type="project" value="GO_Central"/>
</dbReference>
<dbReference type="SUPFAM" id="SSF49899">
    <property type="entry name" value="Concanavalin A-like lectins/glucanases"/>
    <property type="match status" value="1"/>
</dbReference>
<proteinExistence type="evidence at transcript level"/>
<evidence type="ECO:0000313" key="17">
    <source>
        <dbReference type="Proteomes" id="UP000006727"/>
    </source>
</evidence>
<dbReference type="PANTHER" id="PTHR11214:SF3">
    <property type="entry name" value="BETA-1,3-GALACTOSYLTRANSFERASE 6"/>
    <property type="match status" value="1"/>
</dbReference>
<evidence type="ECO:0000256" key="8">
    <source>
        <dbReference type="ARBA" id="ARBA00022989"/>
    </source>
</evidence>
<dbReference type="SMART" id="SM00276">
    <property type="entry name" value="GLECT"/>
    <property type="match status" value="1"/>
</dbReference>
<evidence type="ECO:0000313" key="15">
    <source>
        <dbReference type="EMBL" id="PNR30209.1"/>
    </source>
</evidence>
<dbReference type="UniPathway" id="UPA00378"/>
<evidence type="ECO:0000256" key="1">
    <source>
        <dbReference type="ARBA" id="ARBA00004323"/>
    </source>
</evidence>
<dbReference type="Pfam" id="PF00337">
    <property type="entry name" value="Gal-bind_lectin"/>
    <property type="match status" value="1"/>
</dbReference>
<keyword evidence="17" id="KW-1185">Reference proteome</keyword>
<dbReference type="EnsemblPlants" id="Pp3c22_470V3.4">
    <property type="protein sequence ID" value="Pp3c22_470V3.4"/>
    <property type="gene ID" value="Pp3c22_470"/>
</dbReference>
<evidence type="ECO:0000256" key="4">
    <source>
        <dbReference type="ARBA" id="ARBA00022676"/>
    </source>
</evidence>
<dbReference type="Gene3D" id="3.90.550.50">
    <property type="match status" value="1"/>
</dbReference>
<dbReference type="HOGENOM" id="CLU_017063_1_0_1"/>
<reference evidence="14" key="2">
    <citation type="submission" date="2011-09" db="EMBL/GenBank/DDBJ databases">
        <title>Moss-based production of asialo-erythropoietin devoid of Lewis A and other plant-typical carbohydrate determinants.</title>
        <authorList>
            <person name="Parsons J."/>
            <person name="Altmann F."/>
            <person name="Koprivova A."/>
            <person name="Beike A.K."/>
            <person name="Stemmer C."/>
            <person name="Gorr G."/>
            <person name="Reski R."/>
            <person name="Decker E.L."/>
        </authorList>
    </citation>
    <scope>NUCLEOTIDE SEQUENCE</scope>
</reference>
<dbReference type="OrthoDB" id="2139606at2759"/>
<feature type="signal peptide" evidence="12">
    <location>
        <begin position="1"/>
        <end position="24"/>
    </location>
</feature>
<dbReference type="Gramene" id="Pp3c22_470V3.3">
    <property type="protein sequence ID" value="Pp3c22_470V3.3"/>
    <property type="gene ID" value="Pp3c22_470"/>
</dbReference>
<dbReference type="GO" id="GO:0010405">
    <property type="term" value="P:arabinogalactan protein metabolic process"/>
    <property type="evidence" value="ECO:0007669"/>
    <property type="project" value="EnsemblPlants"/>
</dbReference>
<evidence type="ECO:0000256" key="9">
    <source>
        <dbReference type="ARBA" id="ARBA00023034"/>
    </source>
</evidence>
<feature type="domain" description="Galectin" evidence="13">
    <location>
        <begin position="195"/>
        <end position="382"/>
    </location>
</feature>
<keyword evidence="4 14" id="KW-0328">Glycosyltransferase</keyword>
<dbReference type="Gene3D" id="2.60.120.200">
    <property type="match status" value="1"/>
</dbReference>
<keyword evidence="7" id="KW-0735">Signal-anchor</keyword>
<dbReference type="InterPro" id="IPR001079">
    <property type="entry name" value="Galectin_CRD"/>
</dbReference>
<evidence type="ECO:0000313" key="16">
    <source>
        <dbReference type="EnsemblPlants" id="Pp3c22_470V3.1"/>
    </source>
</evidence>
<dbReference type="CDD" id="cd00070">
    <property type="entry name" value="GLECT"/>
    <property type="match status" value="1"/>
</dbReference>
<dbReference type="SMART" id="SM00908">
    <property type="entry name" value="Gal-bind_lectin"/>
    <property type="match status" value="1"/>
</dbReference>
<dbReference type="Proteomes" id="UP000006727">
    <property type="component" value="Chromosome 22"/>
</dbReference>
<evidence type="ECO:0000256" key="11">
    <source>
        <dbReference type="ARBA" id="ARBA00023211"/>
    </source>
</evidence>
<dbReference type="EMBL" id="JN711463">
    <property type="protein sequence ID" value="AFC78722.1"/>
    <property type="molecule type" value="mRNA"/>
</dbReference>
<dbReference type="PANTHER" id="PTHR11214">
    <property type="entry name" value="BETA-1,3-N-ACETYLGLUCOSAMINYLTRANSFERASE"/>
    <property type="match status" value="1"/>
</dbReference>
<evidence type="ECO:0000256" key="7">
    <source>
        <dbReference type="ARBA" id="ARBA00022968"/>
    </source>
</evidence>
<keyword evidence="9" id="KW-0333">Golgi apparatus</keyword>
<dbReference type="Gramene" id="Pp3c22_470V3.1">
    <property type="protein sequence ID" value="Pp3c22_470V3.1"/>
    <property type="gene ID" value="Pp3c22_470"/>
</dbReference>
<dbReference type="InterPro" id="IPR002659">
    <property type="entry name" value="Glyco_trans_31"/>
</dbReference>
<keyword evidence="5 14" id="KW-0808">Transferase</keyword>
<dbReference type="EnsemblPlants" id="Pp3c22_470V3.3">
    <property type="protein sequence ID" value="Pp3c22_470V3.3"/>
    <property type="gene ID" value="Pp3c22_470"/>
</dbReference>
<keyword evidence="8" id="KW-1133">Transmembrane helix</keyword>
<dbReference type="Gramene" id="Pp3c22_470V3.4">
    <property type="protein sequence ID" value="Pp3c22_470V3.4"/>
    <property type="gene ID" value="Pp3c22_470"/>
</dbReference>
<protein>
    <submittedName>
        <fullName evidence="14">Beta-1,3-galactosyltransferase 1</fullName>
    </submittedName>
</protein>
<dbReference type="GO" id="GO:0008378">
    <property type="term" value="F:galactosyltransferase activity"/>
    <property type="evidence" value="ECO:0000318"/>
    <property type="project" value="GO_Central"/>
</dbReference>
<keyword evidence="12" id="KW-0732">Signal</keyword>
<keyword evidence="11" id="KW-0464">Manganese</keyword>
<evidence type="ECO:0000256" key="12">
    <source>
        <dbReference type="SAM" id="SignalP"/>
    </source>
</evidence>
<dbReference type="STRING" id="3218.I1TK34"/>
<reference evidence="15 17" key="1">
    <citation type="journal article" date="2008" name="Science">
        <title>The Physcomitrella genome reveals evolutionary insights into the conquest of land by plants.</title>
        <authorList>
            <person name="Rensing S."/>
            <person name="Lang D."/>
            <person name="Zimmer A."/>
            <person name="Terry A."/>
            <person name="Salamov A."/>
            <person name="Shapiro H."/>
            <person name="Nishiyama T."/>
            <person name="Perroud P.-F."/>
            <person name="Lindquist E."/>
            <person name="Kamisugi Y."/>
            <person name="Tanahashi T."/>
            <person name="Sakakibara K."/>
            <person name="Fujita T."/>
            <person name="Oishi K."/>
            <person name="Shin-I T."/>
            <person name="Kuroki Y."/>
            <person name="Toyoda A."/>
            <person name="Suzuki Y."/>
            <person name="Hashimoto A."/>
            <person name="Yamaguchi K."/>
            <person name="Sugano A."/>
            <person name="Kohara Y."/>
            <person name="Fujiyama A."/>
            <person name="Anterola A."/>
            <person name="Aoki S."/>
            <person name="Ashton N."/>
            <person name="Barbazuk W.B."/>
            <person name="Barker E."/>
            <person name="Bennetzen J."/>
            <person name="Bezanilla M."/>
            <person name="Blankenship R."/>
            <person name="Cho S.H."/>
            <person name="Dutcher S."/>
            <person name="Estelle M."/>
            <person name="Fawcett J.A."/>
            <person name="Gundlach H."/>
            <person name="Hanada K."/>
            <person name="Heyl A."/>
            <person name="Hicks K.A."/>
            <person name="Hugh J."/>
            <person name="Lohr M."/>
            <person name="Mayer K."/>
            <person name="Melkozernov A."/>
            <person name="Murata T."/>
            <person name="Nelson D."/>
            <person name="Pils B."/>
            <person name="Prigge M."/>
            <person name="Reiss B."/>
            <person name="Renner T."/>
            <person name="Rombauts S."/>
            <person name="Rushton P."/>
            <person name="Sanderfoot A."/>
            <person name="Schween G."/>
            <person name="Shiu S.-H."/>
            <person name="Stueber K."/>
            <person name="Theodoulou F.L."/>
            <person name="Tu H."/>
            <person name="Van de Peer Y."/>
            <person name="Verrier P.J."/>
            <person name="Waters E."/>
            <person name="Wood A."/>
            <person name="Yang L."/>
            <person name="Cove D."/>
            <person name="Cuming A."/>
            <person name="Hasebe M."/>
            <person name="Lucas S."/>
            <person name="Mishler D.B."/>
            <person name="Reski R."/>
            <person name="Grigoriev I."/>
            <person name="Quatrano R.S."/>
            <person name="Boore J.L."/>
        </authorList>
    </citation>
    <scope>NUCLEOTIDE SEQUENCE [LARGE SCALE GENOMIC DNA]</scope>
    <source>
        <strain evidence="16 17">cv. Gransden 2004</strain>
    </source>
</reference>
<evidence type="ECO:0000256" key="10">
    <source>
        <dbReference type="ARBA" id="ARBA00023136"/>
    </source>
</evidence>
<reference evidence="15 17" key="3">
    <citation type="journal article" date="2018" name="Plant J.">
        <title>The Physcomitrella patens chromosome-scale assembly reveals moss genome structure and evolution.</title>
        <authorList>
            <person name="Lang D."/>
            <person name="Ullrich K.K."/>
            <person name="Murat F."/>
            <person name="Fuchs J."/>
            <person name="Jenkins J."/>
            <person name="Haas F.B."/>
            <person name="Piednoel M."/>
            <person name="Gundlach H."/>
            <person name="Van Bel M."/>
            <person name="Meyberg R."/>
            <person name="Vives C."/>
            <person name="Morata J."/>
            <person name="Symeonidi A."/>
            <person name="Hiss M."/>
            <person name="Muchero W."/>
            <person name="Kamisugi Y."/>
            <person name="Saleh O."/>
            <person name="Blanc G."/>
            <person name="Decker E.L."/>
            <person name="van Gessel N."/>
            <person name="Grimwood J."/>
            <person name="Hayes R.D."/>
            <person name="Graham S.W."/>
            <person name="Gunter L.E."/>
            <person name="McDaniel S.F."/>
            <person name="Hoernstein S.N.W."/>
            <person name="Larsson A."/>
            <person name="Li F.W."/>
            <person name="Perroud P.F."/>
            <person name="Phillips J."/>
            <person name="Ranjan P."/>
            <person name="Rokshar D.S."/>
            <person name="Rothfels C.J."/>
            <person name="Schneider L."/>
            <person name="Shu S."/>
            <person name="Stevenson D.W."/>
            <person name="Thummler F."/>
            <person name="Tillich M."/>
            <person name="Villarreal Aguilar J.C."/>
            <person name="Widiez T."/>
            <person name="Wong G.K."/>
            <person name="Wymore A."/>
            <person name="Zhang Y."/>
            <person name="Zimmer A.D."/>
            <person name="Quatrano R.S."/>
            <person name="Mayer K.F.X."/>
            <person name="Goodstein D."/>
            <person name="Casacuberta J.M."/>
            <person name="Vandepoele K."/>
            <person name="Reski R."/>
            <person name="Cuming A.C."/>
            <person name="Tuskan G.A."/>
            <person name="Maumus F."/>
            <person name="Salse J."/>
            <person name="Schmutz J."/>
            <person name="Rensing S.A."/>
        </authorList>
    </citation>
    <scope>NUCLEOTIDE SEQUENCE [LARGE SCALE GENOMIC DNA]</scope>
    <source>
        <strain evidence="16 17">cv. Gransden 2004</strain>
    </source>
</reference>
<dbReference type="GO" id="GO:0180062">
    <property type="term" value="P:protein O-linked glycosylation via galactose"/>
    <property type="evidence" value="ECO:0007669"/>
    <property type="project" value="EnsemblPlants"/>
</dbReference>
<keyword evidence="10" id="KW-0472">Membrane</keyword>
<sequence length="671" mass="76175">MTRKQLSILLISLLTFFVIRCSLSIGFPRGADGNYMNYRSSAIDLEIPLLWAPAPSLEAVPRQDGNSSLPVDSDIIVPTPSVVLRQGNKDGDPILPTYTDTSIISEYPTLLPGINKAPKLEPIWRYLASYMRRRSVPKAATKAMKEGLRAWRKINKTMIDETHERVMDGSNRRNGNKCPYLVSALNASELKSIPYIVPIPCGLILDSSVTVVGTPGIKTGTFSLELIGSKLFGEGDEPVVFHFSVRLHGDELTNKPSIVQNTWTVSRDWHDEQRCPPLPDEDDPESTVDGLRICNTDVGQNITRESGRRPWKGLNQRSTNVWFPFVEGFPFVATISAGWDGYHVSVNGKHITAFKYRQNLEPWMVNSFRIKGDLNISSVIANGLPISDDASYVPDLKVIRAPKLPKNTTLFIGVFSTNSNFFPRMSIRRTWMQYPEVRNGTVVVRFFVGLHQNEQVNRELWTESLTYGDVQLLPMVDYYDIITYKTLAICMFAKYNVNAKYVMKTDDDTFLRVDAVLSSIFVTKPNSTLLIPKYNQSLLLGNIAWNDAPARNPDNKWFMSTKDWANKTYPPWAHGPGYVISLDIALFVVKGHQKDFLKFYKLEDVAMGIWIDRFAHLEHKVVKYVHDDHYQHGGCENDYIITHYQNPSQMQCLWNNELEGEHGICCYDQTI</sequence>
<comment type="similarity">
    <text evidence="3">Belongs to the glycosyltransferase 31 family.</text>
</comment>
<evidence type="ECO:0000313" key="14">
    <source>
        <dbReference type="EMBL" id="AFC78722.1"/>
    </source>
</evidence>
<dbReference type="Gramene" id="Pp3c22_470V3.2">
    <property type="protein sequence ID" value="Pp3c22_470V3.2"/>
    <property type="gene ID" value="Pp3c22_470"/>
</dbReference>
<dbReference type="GO" id="GO:1990714">
    <property type="term" value="F:hydroxyproline O-galactosyltransferase activity"/>
    <property type="evidence" value="ECO:0007669"/>
    <property type="project" value="EnsemblPlants"/>
</dbReference>
<comment type="subcellular location">
    <subcellularLocation>
        <location evidence="1">Golgi apparatus membrane</location>
        <topology evidence="1">Single-pass type II membrane protein</topology>
    </subcellularLocation>
</comment>
<comment type="pathway">
    <text evidence="2">Protein modification; protein glycosylation.</text>
</comment>
<dbReference type="Pfam" id="PF01762">
    <property type="entry name" value="Galactosyl_T"/>
    <property type="match status" value="1"/>
</dbReference>
<accession>I1TK34</accession>
<dbReference type="InterPro" id="IPR013320">
    <property type="entry name" value="ConA-like_dom_sf"/>
</dbReference>
<dbReference type="EnsemblPlants" id="Pp3c22_470V3.1">
    <property type="protein sequence ID" value="Pp3c22_470V3.1"/>
    <property type="gene ID" value="Pp3c22_470"/>
</dbReference>
<feature type="chain" id="PRO_5014305240" evidence="12">
    <location>
        <begin position="25"/>
        <end position="671"/>
    </location>
</feature>
<evidence type="ECO:0000256" key="5">
    <source>
        <dbReference type="ARBA" id="ARBA00022679"/>
    </source>
</evidence>
<evidence type="ECO:0000256" key="6">
    <source>
        <dbReference type="ARBA" id="ARBA00022692"/>
    </source>
</evidence>